<proteinExistence type="predicted"/>
<feature type="region of interest" description="Disordered" evidence="1">
    <location>
        <begin position="1"/>
        <end position="49"/>
    </location>
</feature>
<evidence type="ECO:0008006" key="4">
    <source>
        <dbReference type="Google" id="ProtNLM"/>
    </source>
</evidence>
<dbReference type="EMBL" id="JAMDLZ010000026">
    <property type="protein sequence ID" value="MCY9548314.1"/>
    <property type="molecule type" value="Genomic_DNA"/>
</dbReference>
<name>A0ABT4EVU8_9BACI</name>
<sequence>MPTEEQKNAIAEGVRKMSEKYGYPTMPKKKRKKKSKKINNIVENKSAAN</sequence>
<reference evidence="2 3" key="1">
    <citation type="submission" date="2022-05" db="EMBL/GenBank/DDBJ databases">
        <title>Genome Sequencing of Bee-Associated Microbes.</title>
        <authorList>
            <person name="Dunlap C."/>
        </authorList>
    </citation>
    <scope>NUCLEOTIDE SEQUENCE [LARGE SCALE GENOMIC DNA]</scope>
    <source>
        <strain evidence="2 3">NRRL BD-083</strain>
    </source>
</reference>
<keyword evidence="3" id="KW-1185">Reference proteome</keyword>
<gene>
    <name evidence="2" type="ORF">M5W82_15355</name>
</gene>
<feature type="compositionally biased region" description="Basic residues" evidence="1">
    <location>
        <begin position="27"/>
        <end position="37"/>
    </location>
</feature>
<protein>
    <recommendedName>
        <fullName evidence="4">Transcriptional regulator</fullName>
    </recommendedName>
</protein>
<comment type="caution">
    <text evidence="2">The sequence shown here is derived from an EMBL/GenBank/DDBJ whole genome shotgun (WGS) entry which is preliminary data.</text>
</comment>
<accession>A0ABT4EVU8</accession>
<evidence type="ECO:0000256" key="1">
    <source>
        <dbReference type="SAM" id="MobiDB-lite"/>
    </source>
</evidence>
<dbReference type="Proteomes" id="UP001527052">
    <property type="component" value="Unassembled WGS sequence"/>
</dbReference>
<evidence type="ECO:0000313" key="2">
    <source>
        <dbReference type="EMBL" id="MCY9548314.1"/>
    </source>
</evidence>
<dbReference type="RefSeq" id="WP_268638157.1">
    <property type="nucleotide sequence ID" value="NZ_JAMDLZ010000026.1"/>
</dbReference>
<evidence type="ECO:0000313" key="3">
    <source>
        <dbReference type="Proteomes" id="UP001527052"/>
    </source>
</evidence>
<organism evidence="2 3">
    <name type="scientific">Lysinibacillus xylanilyticus</name>
    <dbReference type="NCBI Taxonomy" id="582475"/>
    <lineage>
        <taxon>Bacteria</taxon>
        <taxon>Bacillati</taxon>
        <taxon>Bacillota</taxon>
        <taxon>Bacilli</taxon>
        <taxon>Bacillales</taxon>
        <taxon>Bacillaceae</taxon>
        <taxon>Lysinibacillus</taxon>
    </lineage>
</organism>
<feature type="compositionally biased region" description="Basic and acidic residues" evidence="1">
    <location>
        <begin position="1"/>
        <end position="19"/>
    </location>
</feature>